<organism evidence="1 2">
    <name type="scientific">Mytilus edulis</name>
    <name type="common">Blue mussel</name>
    <dbReference type="NCBI Taxonomy" id="6550"/>
    <lineage>
        <taxon>Eukaryota</taxon>
        <taxon>Metazoa</taxon>
        <taxon>Spiralia</taxon>
        <taxon>Lophotrochozoa</taxon>
        <taxon>Mollusca</taxon>
        <taxon>Bivalvia</taxon>
        <taxon>Autobranchia</taxon>
        <taxon>Pteriomorphia</taxon>
        <taxon>Mytilida</taxon>
        <taxon>Mytiloidea</taxon>
        <taxon>Mytilidae</taxon>
        <taxon>Mytilinae</taxon>
        <taxon>Mytilus</taxon>
    </lineage>
</organism>
<dbReference type="EMBL" id="CAJPWZ010002243">
    <property type="protein sequence ID" value="CAG2234491.1"/>
    <property type="molecule type" value="Genomic_DNA"/>
</dbReference>
<proteinExistence type="predicted"/>
<reference evidence="1" key="1">
    <citation type="submission" date="2021-03" db="EMBL/GenBank/DDBJ databases">
        <authorList>
            <person name="Bekaert M."/>
        </authorList>
    </citation>
    <scope>NUCLEOTIDE SEQUENCE</scope>
</reference>
<dbReference type="Proteomes" id="UP000683360">
    <property type="component" value="Unassembled WGS sequence"/>
</dbReference>
<dbReference type="Gene3D" id="3.40.395.10">
    <property type="entry name" value="Adenoviral Proteinase, Chain A"/>
    <property type="match status" value="1"/>
</dbReference>
<dbReference type="OrthoDB" id="6105516at2759"/>
<evidence type="ECO:0000313" key="1">
    <source>
        <dbReference type="EMBL" id="CAG2234491.1"/>
    </source>
</evidence>
<evidence type="ECO:0000313" key="2">
    <source>
        <dbReference type="Proteomes" id="UP000683360"/>
    </source>
</evidence>
<dbReference type="InterPro" id="IPR038765">
    <property type="entry name" value="Papain-like_cys_pep_sf"/>
</dbReference>
<accession>A0A8S3TSB7</accession>
<dbReference type="AlphaFoldDB" id="A0A8S3TSB7"/>
<name>A0A8S3TSB7_MYTED</name>
<evidence type="ECO:0008006" key="3">
    <source>
        <dbReference type="Google" id="ProtNLM"/>
    </source>
</evidence>
<comment type="caution">
    <text evidence="1">The sequence shown here is derived from an EMBL/GenBank/DDBJ whole genome shotgun (WGS) entry which is preliminary data.</text>
</comment>
<gene>
    <name evidence="1" type="ORF">MEDL_47112</name>
</gene>
<dbReference type="SUPFAM" id="SSF54001">
    <property type="entry name" value="Cysteine proteinases"/>
    <property type="match status" value="1"/>
</dbReference>
<sequence length="333" mass="38360">MKQIETKPVRYYFQRTEVKRNTINKNSREFIWDNMFNISPSTLVLGLISQESGNGTYDTNPFCFNHYNATDVGLYVNGESVPARPLKLDFGDNRQYATAYANLFEVCEKINRDAGLAITREDYGKGYTLYAFPLDPKGLGDDYINLVKHGNVRAEIPSAVTCIRLNRPFPKRSLYTVMNGYELECALRSNSCIHRHVKGVFARNNLPTDKIHYPSAYIVNNHTSDLPGEHWMAIVLKSKSHGMFFDSFGRPPEFYGEELKHFLNCYVKQYECFNVQVQPKSSSHCGLFVLTFLMLNLCFKYSLDCIVKIFDSNVNVNDHFVFNFVNTYYSLCQ</sequence>
<keyword evidence="2" id="KW-1185">Reference proteome</keyword>
<protein>
    <recommendedName>
        <fullName evidence="3">Ubiquitin-like protease family profile domain-containing protein</fullName>
    </recommendedName>
</protein>